<dbReference type="Pfam" id="PF20544">
    <property type="entry name" value="DUF6758"/>
    <property type="match status" value="1"/>
</dbReference>
<sequence length="180" mass="19133">MPPLQPFVQPTPELVRWLAARSRLPMWLPWPLPHAWVVTGVGHAGNEIEGVRATVLACSGPNPVGGAGELLLVAEEMGVGLGANYAGLTGTDPGDAFGRCTPQAKVEADGHPTPLWLVDALSDRAVYAGESSASWLWLILHPETAGTLMLEPIDLVDLRALGHEVDLLPYGALTPRLRGE</sequence>
<dbReference type="InterPro" id="IPR046646">
    <property type="entry name" value="DUF6758"/>
</dbReference>
<dbReference type="EMBL" id="JADBEM010000001">
    <property type="protein sequence ID" value="MBE1611772.1"/>
    <property type="molecule type" value="Genomic_DNA"/>
</dbReference>
<organism evidence="1 2">
    <name type="scientific">Actinopolymorpha pittospori</name>
    <dbReference type="NCBI Taxonomy" id="648752"/>
    <lineage>
        <taxon>Bacteria</taxon>
        <taxon>Bacillati</taxon>
        <taxon>Actinomycetota</taxon>
        <taxon>Actinomycetes</taxon>
        <taxon>Propionibacteriales</taxon>
        <taxon>Actinopolymorphaceae</taxon>
        <taxon>Actinopolymorpha</taxon>
    </lineage>
</organism>
<comment type="caution">
    <text evidence="1">The sequence shown here is derived from an EMBL/GenBank/DDBJ whole genome shotgun (WGS) entry which is preliminary data.</text>
</comment>
<proteinExistence type="predicted"/>
<dbReference type="Proteomes" id="UP000638648">
    <property type="component" value="Unassembled WGS sequence"/>
</dbReference>
<reference evidence="1" key="1">
    <citation type="submission" date="2020-10" db="EMBL/GenBank/DDBJ databases">
        <title>Sequencing the genomes of 1000 actinobacteria strains.</title>
        <authorList>
            <person name="Klenk H.-P."/>
        </authorList>
    </citation>
    <scope>NUCLEOTIDE SEQUENCE</scope>
    <source>
        <strain evidence="1">DSM 45354</strain>
    </source>
</reference>
<dbReference type="AlphaFoldDB" id="A0A927NA56"/>
<evidence type="ECO:0000313" key="1">
    <source>
        <dbReference type="EMBL" id="MBE1611772.1"/>
    </source>
</evidence>
<evidence type="ECO:0000313" key="2">
    <source>
        <dbReference type="Proteomes" id="UP000638648"/>
    </source>
</evidence>
<accession>A0A927NA56</accession>
<protein>
    <submittedName>
        <fullName evidence="1">Uncharacterized protein</fullName>
    </submittedName>
</protein>
<keyword evidence="2" id="KW-1185">Reference proteome</keyword>
<gene>
    <name evidence="1" type="ORF">HEB94_008620</name>
</gene>
<name>A0A927NA56_9ACTN</name>